<proteinExistence type="predicted"/>
<gene>
    <name evidence="2" type="ORF">KUV26_17840</name>
</gene>
<dbReference type="PANTHER" id="PTHR13887:SF41">
    <property type="entry name" value="THIOREDOXIN SUPERFAMILY PROTEIN"/>
    <property type="match status" value="1"/>
</dbReference>
<protein>
    <submittedName>
        <fullName evidence="2">DsbA family oxidoreductase</fullName>
    </submittedName>
</protein>
<feature type="domain" description="DSBA-like thioredoxin" evidence="1">
    <location>
        <begin position="10"/>
        <end position="210"/>
    </location>
</feature>
<evidence type="ECO:0000313" key="3">
    <source>
        <dbReference type="Proteomes" id="UP000766629"/>
    </source>
</evidence>
<reference evidence="2 3" key="1">
    <citation type="submission" date="2021-06" db="EMBL/GenBank/DDBJ databases">
        <title>50 bacteria genomes isolated from Dapeng, Shenzhen, China.</title>
        <authorList>
            <person name="Zheng W."/>
            <person name="Yu S."/>
            <person name="Huang Y."/>
        </authorList>
    </citation>
    <scope>NUCLEOTIDE SEQUENCE [LARGE SCALE GENOMIC DNA]</scope>
    <source>
        <strain evidence="2 3">DP1N14-2</strain>
    </source>
</reference>
<evidence type="ECO:0000313" key="2">
    <source>
        <dbReference type="EMBL" id="MBY6141303.1"/>
    </source>
</evidence>
<dbReference type="SUPFAM" id="SSF52833">
    <property type="entry name" value="Thioredoxin-like"/>
    <property type="match status" value="1"/>
</dbReference>
<dbReference type="InterPro" id="IPR001853">
    <property type="entry name" value="DSBA-like_thioredoxin_dom"/>
</dbReference>
<dbReference type="Proteomes" id="UP000766629">
    <property type="component" value="Unassembled WGS sequence"/>
</dbReference>
<dbReference type="Gene3D" id="3.40.30.10">
    <property type="entry name" value="Glutaredoxin"/>
    <property type="match status" value="1"/>
</dbReference>
<dbReference type="RefSeq" id="WP_222509377.1">
    <property type="nucleotide sequence ID" value="NZ_JAHVJA010000009.1"/>
</dbReference>
<dbReference type="InterPro" id="IPR036249">
    <property type="entry name" value="Thioredoxin-like_sf"/>
</dbReference>
<dbReference type="Pfam" id="PF01323">
    <property type="entry name" value="DSBA"/>
    <property type="match status" value="1"/>
</dbReference>
<dbReference type="CDD" id="cd03024">
    <property type="entry name" value="DsbA_FrnE"/>
    <property type="match status" value="1"/>
</dbReference>
<evidence type="ECO:0000259" key="1">
    <source>
        <dbReference type="Pfam" id="PF01323"/>
    </source>
</evidence>
<accession>A0ABS7NJB8</accession>
<dbReference type="EMBL" id="JAHVJA010000009">
    <property type="protein sequence ID" value="MBY6141303.1"/>
    <property type="molecule type" value="Genomic_DNA"/>
</dbReference>
<name>A0ABS7NJB8_9RHOB</name>
<keyword evidence="3" id="KW-1185">Reference proteome</keyword>
<sequence length="218" mass="23965">MTAETQPIRVDIVSDVVCPWCAIGYYQLAEAVRETGIGVDIRWHPFELNPQMAPEGENLREHLAAKYGTTPEGSRQARARLTEMGAALGFTFNYADDMRMYNTFRAHQLIGWAEEQGKAHDVKLALFAAFFTRREDVSSIDVLASVAAGAGLDGDTARAMLESGGRAEQVRAKEQFWTSRGVQGVPAMIFERQHLVSGAQGEENYASILQQLKAAQAA</sequence>
<dbReference type="PANTHER" id="PTHR13887">
    <property type="entry name" value="GLUTATHIONE S-TRANSFERASE KAPPA"/>
    <property type="match status" value="1"/>
</dbReference>
<comment type="caution">
    <text evidence="2">The sequence shown here is derived from an EMBL/GenBank/DDBJ whole genome shotgun (WGS) entry which is preliminary data.</text>
</comment>
<organism evidence="2 3">
    <name type="scientific">Leisingera daeponensis</name>
    <dbReference type="NCBI Taxonomy" id="405746"/>
    <lineage>
        <taxon>Bacteria</taxon>
        <taxon>Pseudomonadati</taxon>
        <taxon>Pseudomonadota</taxon>
        <taxon>Alphaproteobacteria</taxon>
        <taxon>Rhodobacterales</taxon>
        <taxon>Roseobacteraceae</taxon>
        <taxon>Leisingera</taxon>
    </lineage>
</organism>